<reference evidence="7 8" key="1">
    <citation type="submission" date="2023-07" db="EMBL/GenBank/DDBJ databases">
        <title>Genomic Encyclopedia of Type Strains, Phase IV (KMG-IV): sequencing the most valuable type-strain genomes for metagenomic binning, comparative biology and taxonomic classification.</title>
        <authorList>
            <person name="Goeker M."/>
        </authorList>
    </citation>
    <scope>NUCLEOTIDE SEQUENCE [LARGE SCALE GENOMIC DNA]</scope>
    <source>
        <strain evidence="7 8">DSM 17740</strain>
    </source>
</reference>
<dbReference type="Proteomes" id="UP001232445">
    <property type="component" value="Unassembled WGS sequence"/>
</dbReference>
<organism evidence="7 8">
    <name type="scientific">Caldalkalibacillus uzonensis</name>
    <dbReference type="NCBI Taxonomy" id="353224"/>
    <lineage>
        <taxon>Bacteria</taxon>
        <taxon>Bacillati</taxon>
        <taxon>Bacillota</taxon>
        <taxon>Bacilli</taxon>
        <taxon>Bacillales</taxon>
        <taxon>Bacillaceae</taxon>
        <taxon>Caldalkalibacillus</taxon>
    </lineage>
</organism>
<gene>
    <name evidence="7" type="ORF">J2S00_001417</name>
</gene>
<dbReference type="SUPFAM" id="SSF53850">
    <property type="entry name" value="Periplasmic binding protein-like II"/>
    <property type="match status" value="1"/>
</dbReference>
<feature type="signal peptide" evidence="6">
    <location>
        <begin position="1"/>
        <end position="20"/>
    </location>
</feature>
<evidence type="ECO:0000313" key="8">
    <source>
        <dbReference type="Proteomes" id="UP001232445"/>
    </source>
</evidence>
<evidence type="ECO:0000256" key="5">
    <source>
        <dbReference type="ARBA" id="ARBA00023288"/>
    </source>
</evidence>
<keyword evidence="5" id="KW-0449">Lipoprotein</keyword>
<keyword evidence="2 6" id="KW-0732">Signal</keyword>
<dbReference type="RefSeq" id="WP_307337276.1">
    <property type="nucleotide sequence ID" value="NZ_JAUSUQ010000004.1"/>
</dbReference>
<dbReference type="CDD" id="cd13585">
    <property type="entry name" value="PBP2_TMBP_like"/>
    <property type="match status" value="1"/>
</dbReference>
<keyword evidence="8" id="KW-1185">Reference proteome</keyword>
<keyword evidence="1" id="KW-1003">Cell membrane</keyword>
<dbReference type="Gene3D" id="3.40.190.10">
    <property type="entry name" value="Periplasmic binding protein-like II"/>
    <property type="match status" value="1"/>
</dbReference>
<keyword evidence="3" id="KW-0472">Membrane</keyword>
<dbReference type="InterPro" id="IPR050490">
    <property type="entry name" value="Bact_solute-bd_prot1"/>
</dbReference>
<dbReference type="PROSITE" id="PS51257">
    <property type="entry name" value="PROKAR_LIPOPROTEIN"/>
    <property type="match status" value="1"/>
</dbReference>
<name>A0ABU0CQE6_9BACI</name>
<dbReference type="PANTHER" id="PTHR43649:SF33">
    <property type="entry name" value="POLYGALACTURONAN_RHAMNOGALACTURONAN-BINDING PROTEIN YTCQ"/>
    <property type="match status" value="1"/>
</dbReference>
<evidence type="ECO:0000256" key="2">
    <source>
        <dbReference type="ARBA" id="ARBA00022729"/>
    </source>
</evidence>
<evidence type="ECO:0000256" key="3">
    <source>
        <dbReference type="ARBA" id="ARBA00023136"/>
    </source>
</evidence>
<dbReference type="EMBL" id="JAUSUQ010000004">
    <property type="protein sequence ID" value="MDQ0338631.1"/>
    <property type="molecule type" value="Genomic_DNA"/>
</dbReference>
<evidence type="ECO:0000256" key="4">
    <source>
        <dbReference type="ARBA" id="ARBA00023139"/>
    </source>
</evidence>
<protein>
    <submittedName>
        <fullName evidence="7">Arabinosaccharide transport system substrate-binding protein</fullName>
    </submittedName>
</protein>
<keyword evidence="4" id="KW-0564">Palmitate</keyword>
<comment type="caution">
    <text evidence="7">The sequence shown here is derived from an EMBL/GenBank/DDBJ whole genome shotgun (WGS) entry which is preliminary data.</text>
</comment>
<dbReference type="PANTHER" id="PTHR43649">
    <property type="entry name" value="ARABINOSE-BINDING PROTEIN-RELATED"/>
    <property type="match status" value="1"/>
</dbReference>
<dbReference type="InterPro" id="IPR006059">
    <property type="entry name" value="SBP"/>
</dbReference>
<evidence type="ECO:0000313" key="7">
    <source>
        <dbReference type="EMBL" id="MDQ0338631.1"/>
    </source>
</evidence>
<feature type="chain" id="PRO_5045055646" evidence="6">
    <location>
        <begin position="21"/>
        <end position="439"/>
    </location>
</feature>
<evidence type="ECO:0000256" key="6">
    <source>
        <dbReference type="SAM" id="SignalP"/>
    </source>
</evidence>
<accession>A0ABU0CQE6</accession>
<sequence length="439" mass="49686">MLKKYSLLFAILVMVLLLSACGGGGETTNEGDTEIIGSESDDAVELTFWTFQGLHIDFFEDAVLRWNEEYPDRQIRLIAQAYPYDNMHNNLLLALQSGTGAPDLADIEISRFSNYLQGDVQLLPLNDVLEPVIENFVQSRLDIYAANGNYYGMPTHVGATVMYYNMDIMNEAGIDPADIETWDDFVEAGKQVVERTGKPMLTVETGEIMGYWSMLTQRQTDFFDEEGNITVDSQDAIEVLQFLHDLVHVNNIAQLTPGGGHHAEEYYAFMNDEGAAAVLMPMWYMGRFLDYMPDLEGKMKIYPLPAWEPGGYRSAGMGGTGTVVTNQTEHPELAKEFLAFAKATSEGNIKLWQVLGFDPPRWDVWDSPELREDNKYYQYFGDNIFDVLLEIREEIYPVNITPNTPEVNSLITSNVLHNVLREQNQTPEEALTELANQFR</sequence>
<evidence type="ECO:0000256" key="1">
    <source>
        <dbReference type="ARBA" id="ARBA00022475"/>
    </source>
</evidence>
<proteinExistence type="predicted"/>
<dbReference type="Pfam" id="PF01547">
    <property type="entry name" value="SBP_bac_1"/>
    <property type="match status" value="1"/>
</dbReference>